<dbReference type="Gene3D" id="3.40.50.1820">
    <property type="entry name" value="alpha/beta hydrolase"/>
    <property type="match status" value="1"/>
</dbReference>
<evidence type="ECO:0000256" key="2">
    <source>
        <dbReference type="SAM" id="MobiDB-lite"/>
    </source>
</evidence>
<dbReference type="InterPro" id="IPR029058">
    <property type="entry name" value="AB_hydrolase_fold"/>
</dbReference>
<sequence>MSAYFSVAKHMLRYLVFGKTLPGWDMRMQVMVDAARDNTHHRFPRSSDDDLDAIDYAQLHRDLQQHPLPATELAPGVGARSTRHIPTDDTGLSPDALAGMGFVGDMFRDVATADKGAGRMLPFEIVAPWTCCERSGVAARDDPRLLEPAPLCDGERILLTLHGGYYVMGGPASHRMVIGEVAKATGMRAFVVDYRLAPLHPFPAQLHDALLAFYHLVGLGYAPRNIVLLGDSAGGHLCVDLLLALRHIRQTTTGPDAGMPGAAVLLSPLTTLTLSGASLSKNKQFDYIFPIPVEWPTSPIRMFFKPGQRCTQAYREQLAHPLLALERADLSGLPPVLIQSGDKEVLIDDIREFAARLAEQNPGPGAVVNEEYQNMVHVFHRFVHRPESVRAIAALAEFLSKIE</sequence>
<dbReference type="Pfam" id="PF07859">
    <property type="entry name" value="Abhydrolase_3"/>
    <property type="match status" value="1"/>
</dbReference>
<protein>
    <recommendedName>
        <fullName evidence="3">Alpha/beta hydrolase fold-3 domain-containing protein</fullName>
    </recommendedName>
</protein>
<evidence type="ECO:0000256" key="1">
    <source>
        <dbReference type="ARBA" id="ARBA00022801"/>
    </source>
</evidence>
<keyword evidence="1" id="KW-0378">Hydrolase</keyword>
<name>A0A9W8LJ29_9FUNG</name>
<dbReference type="Proteomes" id="UP001140217">
    <property type="component" value="Unassembled WGS sequence"/>
</dbReference>
<gene>
    <name evidence="4" type="ORF">H4R18_001517</name>
</gene>
<dbReference type="EMBL" id="JANBUL010000040">
    <property type="protein sequence ID" value="KAJ2783765.1"/>
    <property type="molecule type" value="Genomic_DNA"/>
</dbReference>
<reference evidence="4" key="1">
    <citation type="submission" date="2022-07" db="EMBL/GenBank/DDBJ databases">
        <title>Phylogenomic reconstructions and comparative analyses of Kickxellomycotina fungi.</title>
        <authorList>
            <person name="Reynolds N.K."/>
            <person name="Stajich J.E."/>
            <person name="Barry K."/>
            <person name="Grigoriev I.V."/>
            <person name="Crous P."/>
            <person name="Smith M.E."/>
        </authorList>
    </citation>
    <scope>NUCLEOTIDE SEQUENCE</scope>
    <source>
        <strain evidence="4">NBRC 105414</strain>
    </source>
</reference>
<accession>A0A9W8LJ29</accession>
<dbReference type="InterPro" id="IPR013094">
    <property type="entry name" value="AB_hydrolase_3"/>
</dbReference>
<dbReference type="SUPFAM" id="SSF53474">
    <property type="entry name" value="alpha/beta-Hydrolases"/>
    <property type="match status" value="1"/>
</dbReference>
<feature type="region of interest" description="Disordered" evidence="2">
    <location>
        <begin position="71"/>
        <end position="90"/>
    </location>
</feature>
<dbReference type="PANTHER" id="PTHR48081:SF8">
    <property type="entry name" value="ALPHA_BETA HYDROLASE FOLD-3 DOMAIN-CONTAINING PROTEIN-RELATED"/>
    <property type="match status" value="1"/>
</dbReference>
<dbReference type="AlphaFoldDB" id="A0A9W8LJ29"/>
<dbReference type="PANTHER" id="PTHR48081">
    <property type="entry name" value="AB HYDROLASE SUPERFAMILY PROTEIN C4A8.06C"/>
    <property type="match status" value="1"/>
</dbReference>
<dbReference type="OrthoDB" id="408631at2759"/>
<organism evidence="4 5">
    <name type="scientific">Coemansia javaensis</name>
    <dbReference type="NCBI Taxonomy" id="2761396"/>
    <lineage>
        <taxon>Eukaryota</taxon>
        <taxon>Fungi</taxon>
        <taxon>Fungi incertae sedis</taxon>
        <taxon>Zoopagomycota</taxon>
        <taxon>Kickxellomycotina</taxon>
        <taxon>Kickxellomycetes</taxon>
        <taxon>Kickxellales</taxon>
        <taxon>Kickxellaceae</taxon>
        <taxon>Coemansia</taxon>
    </lineage>
</organism>
<evidence type="ECO:0000313" key="5">
    <source>
        <dbReference type="Proteomes" id="UP001140217"/>
    </source>
</evidence>
<proteinExistence type="predicted"/>
<evidence type="ECO:0000313" key="4">
    <source>
        <dbReference type="EMBL" id="KAJ2783765.1"/>
    </source>
</evidence>
<comment type="caution">
    <text evidence="4">The sequence shown here is derived from an EMBL/GenBank/DDBJ whole genome shotgun (WGS) entry which is preliminary data.</text>
</comment>
<dbReference type="InterPro" id="IPR050300">
    <property type="entry name" value="GDXG_lipolytic_enzyme"/>
</dbReference>
<keyword evidence="5" id="KW-1185">Reference proteome</keyword>
<evidence type="ECO:0000259" key="3">
    <source>
        <dbReference type="Pfam" id="PF07859"/>
    </source>
</evidence>
<dbReference type="GO" id="GO:0016787">
    <property type="term" value="F:hydrolase activity"/>
    <property type="evidence" value="ECO:0007669"/>
    <property type="project" value="UniProtKB-KW"/>
</dbReference>
<feature type="domain" description="Alpha/beta hydrolase fold-3" evidence="3">
    <location>
        <begin position="158"/>
        <end position="380"/>
    </location>
</feature>